<comment type="caution">
    <text evidence="2">The sequence shown here is derived from an EMBL/GenBank/DDBJ whole genome shotgun (WGS) entry which is preliminary data.</text>
</comment>
<organism evidence="2 3">
    <name type="scientific">Chara braunii</name>
    <name type="common">Braun's stonewort</name>
    <dbReference type="NCBI Taxonomy" id="69332"/>
    <lineage>
        <taxon>Eukaryota</taxon>
        <taxon>Viridiplantae</taxon>
        <taxon>Streptophyta</taxon>
        <taxon>Charophyceae</taxon>
        <taxon>Charales</taxon>
        <taxon>Characeae</taxon>
        <taxon>Chara</taxon>
    </lineage>
</organism>
<feature type="region of interest" description="Disordered" evidence="1">
    <location>
        <begin position="52"/>
        <end position="86"/>
    </location>
</feature>
<name>A0A388LS33_CHABU</name>
<keyword evidence="3" id="KW-1185">Reference proteome</keyword>
<evidence type="ECO:0000313" key="3">
    <source>
        <dbReference type="Proteomes" id="UP000265515"/>
    </source>
</evidence>
<evidence type="ECO:0000256" key="1">
    <source>
        <dbReference type="SAM" id="MobiDB-lite"/>
    </source>
</evidence>
<dbReference type="AlphaFoldDB" id="A0A388LS33"/>
<dbReference type="EMBL" id="BFEA01000501">
    <property type="protein sequence ID" value="GBG85012.1"/>
    <property type="molecule type" value="Genomic_DNA"/>
</dbReference>
<proteinExistence type="predicted"/>
<sequence>MAAMETAVAWVPNLGVPLVSHLDTTGLYTEFGDDQEGVDGLWERVMAGLEASADMDDVDEKDNEREVGDGVDAIRGEEGEADDNEEIDPTQTVFVSQWMVAVLMALGMEMISGTEHQGTVGSIVNAAGIRILRLPSDPA</sequence>
<accession>A0A388LS33</accession>
<dbReference type="Gramene" id="GBG85012">
    <property type="protein sequence ID" value="GBG85012"/>
    <property type="gene ID" value="CBR_g39476"/>
</dbReference>
<gene>
    <name evidence="2" type="ORF">CBR_g39476</name>
</gene>
<protein>
    <submittedName>
        <fullName evidence="2">Uncharacterized protein</fullName>
    </submittedName>
</protein>
<dbReference type="Proteomes" id="UP000265515">
    <property type="component" value="Unassembled WGS sequence"/>
</dbReference>
<evidence type="ECO:0000313" key="2">
    <source>
        <dbReference type="EMBL" id="GBG85012.1"/>
    </source>
</evidence>
<feature type="compositionally biased region" description="Basic and acidic residues" evidence="1">
    <location>
        <begin position="62"/>
        <end position="78"/>
    </location>
</feature>
<reference evidence="2 3" key="1">
    <citation type="journal article" date="2018" name="Cell">
        <title>The Chara Genome: Secondary Complexity and Implications for Plant Terrestrialization.</title>
        <authorList>
            <person name="Nishiyama T."/>
            <person name="Sakayama H."/>
            <person name="Vries J.D."/>
            <person name="Buschmann H."/>
            <person name="Saint-Marcoux D."/>
            <person name="Ullrich K.K."/>
            <person name="Haas F.B."/>
            <person name="Vanderstraeten L."/>
            <person name="Becker D."/>
            <person name="Lang D."/>
            <person name="Vosolsobe S."/>
            <person name="Rombauts S."/>
            <person name="Wilhelmsson P.K.I."/>
            <person name="Janitza P."/>
            <person name="Kern R."/>
            <person name="Heyl A."/>
            <person name="Rumpler F."/>
            <person name="Villalobos L.I.A.C."/>
            <person name="Clay J.M."/>
            <person name="Skokan R."/>
            <person name="Toyoda A."/>
            <person name="Suzuki Y."/>
            <person name="Kagoshima H."/>
            <person name="Schijlen E."/>
            <person name="Tajeshwar N."/>
            <person name="Catarino B."/>
            <person name="Hetherington A.J."/>
            <person name="Saltykova A."/>
            <person name="Bonnot C."/>
            <person name="Breuninger H."/>
            <person name="Symeonidi A."/>
            <person name="Radhakrishnan G.V."/>
            <person name="Van Nieuwerburgh F."/>
            <person name="Deforce D."/>
            <person name="Chang C."/>
            <person name="Karol K.G."/>
            <person name="Hedrich R."/>
            <person name="Ulvskov P."/>
            <person name="Glockner G."/>
            <person name="Delwiche C.F."/>
            <person name="Petrasek J."/>
            <person name="Van de Peer Y."/>
            <person name="Friml J."/>
            <person name="Beilby M."/>
            <person name="Dolan L."/>
            <person name="Kohara Y."/>
            <person name="Sugano S."/>
            <person name="Fujiyama A."/>
            <person name="Delaux P.-M."/>
            <person name="Quint M."/>
            <person name="TheiBen G."/>
            <person name="Hagemann M."/>
            <person name="Harholt J."/>
            <person name="Dunand C."/>
            <person name="Zachgo S."/>
            <person name="Langdale J."/>
            <person name="Maumus F."/>
            <person name="Straeten D.V.D."/>
            <person name="Gould S.B."/>
            <person name="Rensing S.A."/>
        </authorList>
    </citation>
    <scope>NUCLEOTIDE SEQUENCE [LARGE SCALE GENOMIC DNA]</scope>
    <source>
        <strain evidence="2 3">S276</strain>
    </source>
</reference>